<dbReference type="EMBL" id="JABAEW010000010">
    <property type="protein sequence ID" value="NMD86307.1"/>
    <property type="molecule type" value="Genomic_DNA"/>
</dbReference>
<keyword evidence="1" id="KW-0472">Membrane</keyword>
<reference evidence="2 5" key="2">
    <citation type="submission" date="2020-04" db="EMBL/GenBank/DDBJ databases">
        <authorList>
            <person name="Hitch T.C.A."/>
            <person name="Wylensek D."/>
            <person name="Clavel T."/>
        </authorList>
    </citation>
    <scope>NUCLEOTIDE SEQUENCE [LARGE SCALE GENOMIC DNA]</scope>
    <source>
        <strain evidence="2 5">COR2-253-APC-1A</strain>
    </source>
</reference>
<protein>
    <submittedName>
        <fullName evidence="3">LydA family holin superfamily III</fullName>
    </submittedName>
</protein>
<dbReference type="Proteomes" id="UP000576225">
    <property type="component" value="Unassembled WGS sequence"/>
</dbReference>
<feature type="transmembrane region" description="Helical" evidence="1">
    <location>
        <begin position="37"/>
        <end position="55"/>
    </location>
</feature>
<accession>A0A2U1AT69</accession>
<evidence type="ECO:0000313" key="3">
    <source>
        <dbReference type="EMBL" id="PVY39598.1"/>
    </source>
</evidence>
<evidence type="ECO:0000313" key="5">
    <source>
        <dbReference type="Proteomes" id="UP000576225"/>
    </source>
</evidence>
<comment type="caution">
    <text evidence="3">The sequence shown here is derived from an EMBL/GenBank/DDBJ whole genome shotgun (WGS) entry which is preliminary data.</text>
</comment>
<feature type="transmembrane region" description="Helical" evidence="1">
    <location>
        <begin position="67"/>
        <end position="86"/>
    </location>
</feature>
<sequence length="143" mass="15466">MKQMIRELGMVILLGGFGGFIRTLVGKKRGEPYNLRIGTAEILIAVFAGLLVHWLCREYVQSDNLRTAAIALAGYSARGIMAILDAAVISRCKALAKLFGRIGVLLFTAILAVVAGGCDGPGHPVLREETDVGLIRVCRTYHR</sequence>
<dbReference type="GeneID" id="78295975"/>
<dbReference type="EMBL" id="QEKH01000020">
    <property type="protein sequence ID" value="PVY39598.1"/>
    <property type="molecule type" value="Genomic_DNA"/>
</dbReference>
<feature type="transmembrane region" description="Helical" evidence="1">
    <location>
        <begin position="6"/>
        <end position="25"/>
    </location>
</feature>
<keyword evidence="1" id="KW-1133">Transmembrane helix</keyword>
<dbReference type="InterPro" id="IPR032126">
    <property type="entry name" value="LydA_holin"/>
</dbReference>
<dbReference type="Proteomes" id="UP000245959">
    <property type="component" value="Unassembled WGS sequence"/>
</dbReference>
<proteinExistence type="predicted"/>
<dbReference type="Pfam" id="PF16083">
    <property type="entry name" value="Phage_holin_3_3"/>
    <property type="match status" value="1"/>
</dbReference>
<organism evidence="3 4">
    <name type="scientific">Victivallis vadensis</name>
    <dbReference type="NCBI Taxonomy" id="172901"/>
    <lineage>
        <taxon>Bacteria</taxon>
        <taxon>Pseudomonadati</taxon>
        <taxon>Lentisphaerota</taxon>
        <taxon>Lentisphaeria</taxon>
        <taxon>Victivallales</taxon>
        <taxon>Victivallaceae</taxon>
        <taxon>Victivallis</taxon>
    </lineage>
</organism>
<reference evidence="3 4" key="1">
    <citation type="submission" date="2018-04" db="EMBL/GenBank/DDBJ databases">
        <title>Genomic Encyclopedia of Type Strains, Phase IV (KMG-IV): sequencing the most valuable type-strain genomes for metagenomic binning, comparative biology and taxonomic classification.</title>
        <authorList>
            <person name="Goeker M."/>
        </authorList>
    </citation>
    <scope>NUCLEOTIDE SEQUENCE [LARGE SCALE GENOMIC DNA]</scope>
    <source>
        <strain evidence="3 4">DSM 14823</strain>
    </source>
</reference>
<keyword evidence="1" id="KW-0812">Transmembrane</keyword>
<evidence type="ECO:0000313" key="2">
    <source>
        <dbReference type="EMBL" id="NMD86307.1"/>
    </source>
</evidence>
<dbReference type="RefSeq" id="WP_116884682.1">
    <property type="nucleotide sequence ID" value="NZ_CAJKCJ010000065.1"/>
</dbReference>
<dbReference type="AlphaFoldDB" id="A0A2U1AT69"/>
<gene>
    <name evidence="3" type="ORF">C8D82_12075</name>
    <name evidence="2" type="ORF">HF882_06885</name>
</gene>
<feature type="transmembrane region" description="Helical" evidence="1">
    <location>
        <begin position="98"/>
        <end position="117"/>
    </location>
</feature>
<keyword evidence="4" id="KW-1185">Reference proteome</keyword>
<evidence type="ECO:0000313" key="4">
    <source>
        <dbReference type="Proteomes" id="UP000245959"/>
    </source>
</evidence>
<name>A0A2U1AT69_9BACT</name>
<evidence type="ECO:0000256" key="1">
    <source>
        <dbReference type="SAM" id="Phobius"/>
    </source>
</evidence>